<evidence type="ECO:0000313" key="7">
    <source>
        <dbReference type="EMBL" id="GIF01008.1"/>
    </source>
</evidence>
<comment type="similarity">
    <text evidence="1">Belongs to the sigma-70 factor family. ECF subfamily.</text>
</comment>
<dbReference type="EMBL" id="BOMV01000096">
    <property type="protein sequence ID" value="GIF01008.1"/>
    <property type="molecule type" value="Genomic_DNA"/>
</dbReference>
<dbReference type="Pfam" id="PF08281">
    <property type="entry name" value="Sigma70_r4_2"/>
    <property type="match status" value="1"/>
</dbReference>
<organism evidence="7 8">
    <name type="scientific">Paractinoplanes rishiriensis</name>
    <dbReference type="NCBI Taxonomy" id="1050105"/>
    <lineage>
        <taxon>Bacteria</taxon>
        <taxon>Bacillati</taxon>
        <taxon>Actinomycetota</taxon>
        <taxon>Actinomycetes</taxon>
        <taxon>Micromonosporales</taxon>
        <taxon>Micromonosporaceae</taxon>
        <taxon>Paractinoplanes</taxon>
    </lineage>
</organism>
<sequence>MWCAVAEVTTEAGIRRVARNHFVKARIRERRRLRRLWEVIGQLSSARDCQLPDDDSEDLVLALVGRLPREQRAVMAFTYDGWSPAEIAELLEKDPQTVRSTLRQARIAVRRAASSRSRRAGCGLPRPGRCSGASYDSCLPTLASARTASPED</sequence>
<evidence type="ECO:0000256" key="4">
    <source>
        <dbReference type="ARBA" id="ARBA00023163"/>
    </source>
</evidence>
<evidence type="ECO:0000256" key="3">
    <source>
        <dbReference type="ARBA" id="ARBA00023082"/>
    </source>
</evidence>
<reference evidence="7" key="1">
    <citation type="submission" date="2021-01" db="EMBL/GenBank/DDBJ databases">
        <title>Whole genome shotgun sequence of Actinoplanes rishiriensis NBRC 108556.</title>
        <authorList>
            <person name="Komaki H."/>
            <person name="Tamura T."/>
        </authorList>
    </citation>
    <scope>NUCLEOTIDE SEQUENCE</scope>
    <source>
        <strain evidence="7">NBRC 108556</strain>
    </source>
</reference>
<dbReference type="GO" id="GO:0003677">
    <property type="term" value="F:DNA binding"/>
    <property type="evidence" value="ECO:0007669"/>
    <property type="project" value="InterPro"/>
</dbReference>
<dbReference type="InterPro" id="IPR036388">
    <property type="entry name" value="WH-like_DNA-bd_sf"/>
</dbReference>
<keyword evidence="3" id="KW-0731">Sigma factor</keyword>
<dbReference type="Proteomes" id="UP000636960">
    <property type="component" value="Unassembled WGS sequence"/>
</dbReference>
<name>A0A919K970_9ACTN</name>
<keyword evidence="2" id="KW-0805">Transcription regulation</keyword>
<dbReference type="AlphaFoldDB" id="A0A919K970"/>
<dbReference type="GO" id="GO:0016987">
    <property type="term" value="F:sigma factor activity"/>
    <property type="evidence" value="ECO:0007669"/>
    <property type="project" value="UniProtKB-KW"/>
</dbReference>
<dbReference type="InterPro" id="IPR013324">
    <property type="entry name" value="RNA_pol_sigma_r3/r4-like"/>
</dbReference>
<keyword evidence="4" id="KW-0804">Transcription</keyword>
<dbReference type="InterPro" id="IPR013249">
    <property type="entry name" value="RNA_pol_sigma70_r4_t2"/>
</dbReference>
<proteinExistence type="inferred from homology"/>
<evidence type="ECO:0000313" key="8">
    <source>
        <dbReference type="Proteomes" id="UP000636960"/>
    </source>
</evidence>
<keyword evidence="8" id="KW-1185">Reference proteome</keyword>
<gene>
    <name evidence="7" type="ORF">Ari01nite_84720</name>
</gene>
<evidence type="ECO:0000256" key="2">
    <source>
        <dbReference type="ARBA" id="ARBA00023015"/>
    </source>
</evidence>
<evidence type="ECO:0000256" key="5">
    <source>
        <dbReference type="SAM" id="MobiDB-lite"/>
    </source>
</evidence>
<comment type="caution">
    <text evidence="7">The sequence shown here is derived from an EMBL/GenBank/DDBJ whole genome shotgun (WGS) entry which is preliminary data.</text>
</comment>
<feature type="region of interest" description="Disordered" evidence="5">
    <location>
        <begin position="115"/>
        <end position="136"/>
    </location>
</feature>
<dbReference type="GO" id="GO:0006352">
    <property type="term" value="P:DNA-templated transcription initiation"/>
    <property type="evidence" value="ECO:0007669"/>
    <property type="project" value="InterPro"/>
</dbReference>
<feature type="domain" description="RNA polymerase sigma factor 70 region 4 type 2" evidence="6">
    <location>
        <begin position="59"/>
        <end position="106"/>
    </location>
</feature>
<dbReference type="Gene3D" id="1.10.10.10">
    <property type="entry name" value="Winged helix-like DNA-binding domain superfamily/Winged helix DNA-binding domain"/>
    <property type="match status" value="1"/>
</dbReference>
<accession>A0A919K970</accession>
<evidence type="ECO:0000256" key="1">
    <source>
        <dbReference type="ARBA" id="ARBA00010641"/>
    </source>
</evidence>
<dbReference type="SUPFAM" id="SSF88659">
    <property type="entry name" value="Sigma3 and sigma4 domains of RNA polymerase sigma factors"/>
    <property type="match status" value="1"/>
</dbReference>
<protein>
    <recommendedName>
        <fullName evidence="6">RNA polymerase sigma factor 70 region 4 type 2 domain-containing protein</fullName>
    </recommendedName>
</protein>
<evidence type="ECO:0000259" key="6">
    <source>
        <dbReference type="Pfam" id="PF08281"/>
    </source>
</evidence>